<dbReference type="KEGG" id="cqn:G7Y29_04590"/>
<evidence type="ECO:0000313" key="1">
    <source>
        <dbReference type="EMBL" id="QPK84061.1"/>
    </source>
</evidence>
<accession>A0A7T0PFA0</accession>
<proteinExistence type="predicted"/>
<dbReference type="Proteomes" id="UP000594586">
    <property type="component" value="Chromosome"/>
</dbReference>
<gene>
    <name evidence="1" type="ORF">G7Y29_04590</name>
</gene>
<sequence>MSEKVVEPALANLKQGDILEQPSTAGFNCSIPDGDIAVVSQTCDVRNKNREFVSVAPVIEIGKGDQSNIKKGRKPLFVPVGPSPNRAANLEEVHSVPRDVLVGCPIVGETVDYASGKEASVLSSRIGRAYSRAALPDEVNLVMQKFSTKLRDRYFKSSHIAEALDYLTDIRIGCQEWNQPGRELTLYYLLPAELLSSEDFIEVEWTWSTGKIHGLDPKQTQCQDLSFEKTAELICSNIGSDVSLGTKYALWEHYADHVYDQYLQSELNTEVASIHSEVVSALDFNYDQFIHTESLEFSALSYSSPRGE</sequence>
<organism evidence="1 2">
    <name type="scientific">Corynebacterium qintianiae</name>
    <dbReference type="NCBI Taxonomy" id="2709392"/>
    <lineage>
        <taxon>Bacteria</taxon>
        <taxon>Bacillati</taxon>
        <taxon>Actinomycetota</taxon>
        <taxon>Actinomycetes</taxon>
        <taxon>Mycobacteriales</taxon>
        <taxon>Corynebacteriaceae</taxon>
        <taxon>Corynebacterium</taxon>
    </lineage>
</organism>
<evidence type="ECO:0000313" key="2">
    <source>
        <dbReference type="Proteomes" id="UP000594586"/>
    </source>
</evidence>
<dbReference type="RefSeq" id="WP_165004996.1">
    <property type="nucleotide sequence ID" value="NZ_CP064955.1"/>
</dbReference>
<dbReference type="EMBL" id="CP064955">
    <property type="protein sequence ID" value="QPK84061.1"/>
    <property type="molecule type" value="Genomic_DNA"/>
</dbReference>
<dbReference type="AlphaFoldDB" id="A0A7T0PFA0"/>
<protein>
    <submittedName>
        <fullName evidence="1">Uncharacterized protein</fullName>
    </submittedName>
</protein>
<name>A0A7T0PFA0_9CORY</name>
<reference evidence="1 2" key="1">
    <citation type="submission" date="2020-11" db="EMBL/GenBank/DDBJ databases">
        <title>Corynebacterium sp. MC1420.</title>
        <authorList>
            <person name="Zhou J."/>
        </authorList>
    </citation>
    <scope>NUCLEOTIDE SEQUENCE [LARGE SCALE GENOMIC DNA]</scope>
    <source>
        <strain evidence="1 2">MC1420</strain>
    </source>
</reference>
<keyword evidence="2" id="KW-1185">Reference proteome</keyword>